<evidence type="ECO:0000313" key="22">
    <source>
        <dbReference type="Proteomes" id="UP000654075"/>
    </source>
</evidence>
<keyword evidence="4" id="KW-1003">Cell membrane</keyword>
<keyword evidence="14 18" id="KW-0472">Membrane</keyword>
<feature type="transmembrane region" description="Helical" evidence="18">
    <location>
        <begin position="488"/>
        <end position="513"/>
    </location>
</feature>
<proteinExistence type="inferred from homology"/>
<keyword evidence="13" id="KW-0406">Ion transport</keyword>
<feature type="transmembrane region" description="Helical" evidence="18">
    <location>
        <begin position="1090"/>
        <end position="1110"/>
    </location>
</feature>
<evidence type="ECO:0000256" key="4">
    <source>
        <dbReference type="ARBA" id="ARBA00022475"/>
    </source>
</evidence>
<feature type="transmembrane region" description="Helical" evidence="18">
    <location>
        <begin position="1131"/>
        <end position="1148"/>
    </location>
</feature>
<comment type="subcellular location">
    <subcellularLocation>
        <location evidence="1">Cell membrane</location>
        <topology evidence="1">Multi-pass membrane protein</topology>
    </subcellularLocation>
</comment>
<feature type="transmembrane region" description="Helical" evidence="18">
    <location>
        <begin position="1160"/>
        <end position="1183"/>
    </location>
</feature>
<evidence type="ECO:0000256" key="5">
    <source>
        <dbReference type="ARBA" id="ARBA00022692"/>
    </source>
</evidence>
<feature type="transmembrane region" description="Helical" evidence="18">
    <location>
        <begin position="1059"/>
        <end position="1078"/>
    </location>
</feature>
<dbReference type="InterPro" id="IPR003644">
    <property type="entry name" value="Calx_beta"/>
</dbReference>
<evidence type="ECO:0000256" key="14">
    <source>
        <dbReference type="ARBA" id="ARBA00023136"/>
    </source>
</evidence>
<evidence type="ECO:0000256" key="16">
    <source>
        <dbReference type="ARBA" id="ARBA00023201"/>
    </source>
</evidence>
<keyword evidence="12" id="KW-0915">Sodium</keyword>
<keyword evidence="15" id="KW-0325">Glycoprotein</keyword>
<evidence type="ECO:0000256" key="17">
    <source>
        <dbReference type="ARBA" id="ARBA00033667"/>
    </source>
</evidence>
<reference evidence="21" key="1">
    <citation type="submission" date="2021-02" db="EMBL/GenBank/DDBJ databases">
        <authorList>
            <person name="Dougan E. K."/>
            <person name="Rhodes N."/>
            <person name="Thang M."/>
            <person name="Chan C."/>
        </authorList>
    </citation>
    <scope>NUCLEOTIDE SEQUENCE</scope>
</reference>
<keyword evidence="8" id="KW-0677">Repeat</keyword>
<feature type="non-terminal residue" evidence="21">
    <location>
        <position position="1218"/>
    </location>
</feature>
<feature type="transmembrane region" description="Helical" evidence="18">
    <location>
        <begin position="643"/>
        <end position="665"/>
    </location>
</feature>
<feature type="transmembrane region" description="Helical" evidence="18">
    <location>
        <begin position="609"/>
        <end position="631"/>
    </location>
</feature>
<dbReference type="GO" id="GO:0098703">
    <property type="term" value="P:calcium ion import across plasma membrane"/>
    <property type="evidence" value="ECO:0007669"/>
    <property type="project" value="TreeGrafter"/>
</dbReference>
<keyword evidence="5 18" id="KW-0812">Transmembrane</keyword>
<feature type="non-terminal residue" evidence="21">
    <location>
        <position position="1"/>
    </location>
</feature>
<dbReference type="GO" id="GO:0005516">
    <property type="term" value="F:calmodulin binding"/>
    <property type="evidence" value="ECO:0007669"/>
    <property type="project" value="UniProtKB-KW"/>
</dbReference>
<dbReference type="EMBL" id="CAJNNV010014590">
    <property type="protein sequence ID" value="CAE8602724.1"/>
    <property type="molecule type" value="Genomic_DNA"/>
</dbReference>
<keyword evidence="7" id="KW-0732">Signal</keyword>
<sequence length="1218" mass="131824">VQSFYERLGLSMLTQSRQLQAPLLEETAMAFARAGLIDIVPPFDLLSPSSRELLKVSALATPLREPLSRRRRYSAREVGGKDGEIDIGAHASESALSAPGDETILDRLLKELSSSSSVGSSSSSTARPWATEGARPARLLAKYAALLPEGGAKRERLSVESAVLDPLLRCLGDMLRDRASSLSFDDIAAALETLADAGVRPRAVVEALASAAEARGFPNPSGADGGASLTSVAALCYGLQATGHGLRPGFREKLVEFVASASSGGHDAVRQLILDTVVSEPGFKSSGAFTAAAPGASRGPELLLAIADRCASSAQASKEVEVQSKALAMNVAVGGAASAAAAAVLRTRLACGLTGDDSEALVFDSSKSMNEERHSPKVLIVLLRCLLVWDRRLGTAEAAKGAHFCALALVWDLQQVRVPPMLAGFKAPCTGREQANVGPLSRLRLDMHEQLRGPSLIEEPLICEPGGSGQWLPFGGEWESNLSKRVRIILYFCGMIYSFLGVSIVADMFMAGIERITSIMKCTRIPRSSRFRTTPVWNETVANLTLMALGSSAPEILLSLNDVIKRNFVAGKLGAATIVGSAAFNMFVIIAVCINSIPAGEVRYIKETGVYGITAFFSIFAYFLLLFISAIHTPNEIDLSEGVFVFCMFPVLVITSYLADIKVLTVASIKGLFWKSGDAAEKVEAPRTFLEKFRAQHACEMEEDEDEETKAAKARIEATKAAKAARNGETIRGSFSVRSFFAKKEKEAEGDENEEEGLNDKEAEMLANPEYDILDEEDNPIENDAGVLTFDRYSMTVGVGAEEMEYTVKVLRKNGTEGKVTCQYRMDQLSAIPGYGFEAEEGTVQFRDGVISDEITFKVLPKKVGEMSDRFQLVLFDPEGGAELNPDYDGGDNDCNRLTIMIKNTQGPPRLPIRPFFDKLLNLDELRQGTELWKDQIMEALYCGGSKEDQDNAGFLDWLNHLIWLPWTGLFALITPPPAFFGGWVCFIISLGHIAWLTIIIGDIAELFGCVAGVDDSITAISFVALGTSVPDLFASRAAATQDEYADASIVNVTGSNSVNVFLGIGLPWMMAAAYWTMQGSTFKINSDGLGFSVIVFSIYAVVTLTVISFRRWKIGGELGGPNGIKAYSSFLLLLLWVSYIGLSTWKYSNRDAAIDFQVLMVAASFPVIALCILAFAGVRLALRISKDYIGEEGFWGIFVALSVIGLRLIGFFLFQMQ</sequence>
<dbReference type="Proteomes" id="UP000654075">
    <property type="component" value="Unassembled WGS sequence"/>
</dbReference>
<dbReference type="Pfam" id="PF01699">
    <property type="entry name" value="Na_Ca_ex"/>
    <property type="match status" value="2"/>
</dbReference>
<dbReference type="InterPro" id="IPR038081">
    <property type="entry name" value="CalX-like_sf"/>
</dbReference>
<evidence type="ECO:0000256" key="9">
    <source>
        <dbReference type="ARBA" id="ARBA00022837"/>
    </source>
</evidence>
<evidence type="ECO:0000256" key="18">
    <source>
        <dbReference type="SAM" id="Phobius"/>
    </source>
</evidence>
<dbReference type="GO" id="GO:0005886">
    <property type="term" value="C:plasma membrane"/>
    <property type="evidence" value="ECO:0007669"/>
    <property type="project" value="UniProtKB-SubCell"/>
</dbReference>
<evidence type="ECO:0000256" key="2">
    <source>
        <dbReference type="ARBA" id="ARBA00007489"/>
    </source>
</evidence>
<keyword evidence="22" id="KW-1185">Reference proteome</keyword>
<evidence type="ECO:0000256" key="10">
    <source>
        <dbReference type="ARBA" id="ARBA00022860"/>
    </source>
</evidence>
<feature type="transmembrane region" description="Helical" evidence="18">
    <location>
        <begin position="1195"/>
        <end position="1215"/>
    </location>
</feature>
<keyword evidence="9" id="KW-0106">Calcium</keyword>
<dbReference type="PRINTS" id="PR01259">
    <property type="entry name" value="NACAEXCHNGR"/>
</dbReference>
<dbReference type="InterPro" id="IPR004837">
    <property type="entry name" value="NaCa_Exmemb"/>
</dbReference>
<keyword evidence="10" id="KW-0112">Calmodulin-binding</keyword>
<keyword evidence="11 18" id="KW-1133">Transmembrane helix</keyword>
<organism evidence="21 22">
    <name type="scientific">Polarella glacialis</name>
    <name type="common">Dinoflagellate</name>
    <dbReference type="NCBI Taxonomy" id="89957"/>
    <lineage>
        <taxon>Eukaryota</taxon>
        <taxon>Sar</taxon>
        <taxon>Alveolata</taxon>
        <taxon>Dinophyceae</taxon>
        <taxon>Suessiales</taxon>
        <taxon>Suessiaceae</taxon>
        <taxon>Polarella</taxon>
    </lineage>
</organism>
<evidence type="ECO:0000256" key="1">
    <source>
        <dbReference type="ARBA" id="ARBA00004651"/>
    </source>
</evidence>
<evidence type="ECO:0000259" key="19">
    <source>
        <dbReference type="Pfam" id="PF01699"/>
    </source>
</evidence>
<dbReference type="AlphaFoldDB" id="A0A813ENL0"/>
<evidence type="ECO:0000256" key="15">
    <source>
        <dbReference type="ARBA" id="ARBA00023180"/>
    </source>
</evidence>
<evidence type="ECO:0000256" key="3">
    <source>
        <dbReference type="ARBA" id="ARBA00022448"/>
    </source>
</evidence>
<comment type="catalytic activity">
    <reaction evidence="17">
        <text>Ca(2+)(in) + 3 Na(+)(out) = Ca(2+)(out) + 3 Na(+)(in)</text>
        <dbReference type="Rhea" id="RHEA:69955"/>
        <dbReference type="ChEBI" id="CHEBI:29101"/>
        <dbReference type="ChEBI" id="CHEBI:29108"/>
    </reaction>
</comment>
<keyword evidence="3" id="KW-0813">Transport</keyword>
<dbReference type="InterPro" id="IPR044880">
    <property type="entry name" value="NCX_ion-bd_dom_sf"/>
</dbReference>
<dbReference type="PANTHER" id="PTHR11878:SF65">
    <property type="entry name" value="NA_CA-EXCHANGE PROTEIN, ISOFORM G"/>
    <property type="match status" value="1"/>
</dbReference>
<protein>
    <submittedName>
        <fullName evidence="21">Uncharacterized protein</fullName>
    </submittedName>
</protein>
<feature type="domain" description="Sodium/calcium exchanger membrane region" evidence="19">
    <location>
        <begin position="491"/>
        <end position="657"/>
    </location>
</feature>
<evidence type="ECO:0000313" key="21">
    <source>
        <dbReference type="EMBL" id="CAE8602724.1"/>
    </source>
</evidence>
<feature type="domain" description="Calx-beta" evidence="20">
    <location>
        <begin position="783"/>
        <end position="883"/>
    </location>
</feature>
<evidence type="ECO:0000256" key="7">
    <source>
        <dbReference type="ARBA" id="ARBA00022729"/>
    </source>
</evidence>
<keyword evidence="6" id="KW-0479">Metal-binding</keyword>
<dbReference type="InterPro" id="IPR004836">
    <property type="entry name" value="Na_Ca_Ex"/>
</dbReference>
<feature type="transmembrane region" description="Helical" evidence="18">
    <location>
        <begin position="573"/>
        <end position="597"/>
    </location>
</feature>
<dbReference type="PANTHER" id="PTHR11878">
    <property type="entry name" value="SODIUM/CALCIUM EXCHANGER"/>
    <property type="match status" value="1"/>
</dbReference>
<dbReference type="GO" id="GO:0046872">
    <property type="term" value="F:metal ion binding"/>
    <property type="evidence" value="ECO:0007669"/>
    <property type="project" value="UniProtKB-KW"/>
</dbReference>
<dbReference type="OrthoDB" id="418484at2759"/>
<dbReference type="GO" id="GO:0007154">
    <property type="term" value="P:cell communication"/>
    <property type="evidence" value="ECO:0007669"/>
    <property type="project" value="InterPro"/>
</dbReference>
<dbReference type="Gene3D" id="1.20.1420.30">
    <property type="entry name" value="NCX, central ion-binding region"/>
    <property type="match status" value="2"/>
</dbReference>
<dbReference type="GO" id="GO:0005432">
    <property type="term" value="F:calcium:sodium antiporter activity"/>
    <property type="evidence" value="ECO:0007669"/>
    <property type="project" value="InterPro"/>
</dbReference>
<dbReference type="SUPFAM" id="SSF141072">
    <property type="entry name" value="CalX-like"/>
    <property type="match status" value="1"/>
</dbReference>
<accession>A0A813ENL0</accession>
<evidence type="ECO:0000256" key="11">
    <source>
        <dbReference type="ARBA" id="ARBA00022989"/>
    </source>
</evidence>
<name>A0A813ENL0_POLGL</name>
<dbReference type="Gene3D" id="2.60.40.2030">
    <property type="match status" value="1"/>
</dbReference>
<dbReference type="Pfam" id="PF03160">
    <property type="entry name" value="Calx-beta"/>
    <property type="match status" value="1"/>
</dbReference>
<comment type="similarity">
    <text evidence="2">Belongs to the Ca(2+):cation antiporter (CaCA) (TC 2.A.19) family. SLC8 subfamily.</text>
</comment>
<evidence type="ECO:0000256" key="13">
    <source>
        <dbReference type="ARBA" id="ARBA00023065"/>
    </source>
</evidence>
<evidence type="ECO:0000256" key="6">
    <source>
        <dbReference type="ARBA" id="ARBA00022723"/>
    </source>
</evidence>
<feature type="transmembrane region" description="Helical" evidence="18">
    <location>
        <begin position="980"/>
        <end position="1001"/>
    </location>
</feature>
<gene>
    <name evidence="21" type="ORF">PGLA1383_LOCUS20962</name>
</gene>
<comment type="caution">
    <text evidence="21">The sequence shown here is derived from an EMBL/GenBank/DDBJ whole genome shotgun (WGS) entry which is preliminary data.</text>
</comment>
<dbReference type="InterPro" id="IPR051171">
    <property type="entry name" value="CaCA"/>
</dbReference>
<evidence type="ECO:0000256" key="12">
    <source>
        <dbReference type="ARBA" id="ARBA00023053"/>
    </source>
</evidence>
<evidence type="ECO:0000256" key="8">
    <source>
        <dbReference type="ARBA" id="ARBA00022737"/>
    </source>
</evidence>
<feature type="domain" description="Sodium/calcium exchanger membrane region" evidence="19">
    <location>
        <begin position="983"/>
        <end position="1146"/>
    </location>
</feature>
<evidence type="ECO:0000259" key="20">
    <source>
        <dbReference type="Pfam" id="PF03160"/>
    </source>
</evidence>
<keyword evidence="16" id="KW-0739">Sodium transport</keyword>